<evidence type="ECO:0000256" key="12">
    <source>
        <dbReference type="SAM" id="MobiDB-lite"/>
    </source>
</evidence>
<feature type="region of interest" description="Disordered" evidence="12">
    <location>
        <begin position="161"/>
        <end position="181"/>
    </location>
</feature>
<evidence type="ECO:0000256" key="2">
    <source>
        <dbReference type="ARBA" id="ARBA00000971"/>
    </source>
</evidence>
<dbReference type="InterPro" id="IPR020892">
    <property type="entry name" value="Cyclophilin-type_PPIase_CS"/>
</dbReference>
<keyword evidence="7" id="KW-0808">Transferase</keyword>
<feature type="compositionally biased region" description="Basic and acidic residues" evidence="12">
    <location>
        <begin position="458"/>
        <end position="493"/>
    </location>
</feature>
<evidence type="ECO:0000256" key="3">
    <source>
        <dbReference type="ARBA" id="ARBA00003697"/>
    </source>
</evidence>
<accession>A0AAF0E3Z0</accession>
<feature type="domain" description="PPIase cyclophilin-type" evidence="13">
    <location>
        <begin position="300"/>
        <end position="452"/>
    </location>
</feature>
<evidence type="ECO:0000256" key="6">
    <source>
        <dbReference type="ARBA" id="ARBA00007930"/>
    </source>
</evidence>
<evidence type="ECO:0000256" key="10">
    <source>
        <dbReference type="ARBA" id="ARBA00023235"/>
    </source>
</evidence>
<evidence type="ECO:0000256" key="9">
    <source>
        <dbReference type="ARBA" id="ARBA00023110"/>
    </source>
</evidence>
<reference evidence="14" key="1">
    <citation type="submission" date="2023-03" db="EMBL/GenBank/DDBJ databases">
        <title>Mating type loci evolution in Malassezia.</title>
        <authorList>
            <person name="Coelho M.A."/>
        </authorList>
    </citation>
    <scope>NUCLEOTIDE SEQUENCE</scope>
    <source>
        <strain evidence="14">CBS 7876</strain>
    </source>
</reference>
<dbReference type="AlphaFoldDB" id="A0AAF0E3Z0"/>
<comment type="catalytic activity">
    <reaction evidence="2">
        <text>[protein]-peptidylproline (omega=180) = [protein]-peptidylproline (omega=0)</text>
        <dbReference type="Rhea" id="RHEA:16237"/>
        <dbReference type="Rhea" id="RHEA-COMP:10747"/>
        <dbReference type="Rhea" id="RHEA-COMP:10748"/>
        <dbReference type="ChEBI" id="CHEBI:83833"/>
        <dbReference type="ChEBI" id="CHEBI:83834"/>
        <dbReference type="EC" id="5.2.1.8"/>
    </reaction>
</comment>
<evidence type="ECO:0000313" key="15">
    <source>
        <dbReference type="Proteomes" id="UP001214603"/>
    </source>
</evidence>
<evidence type="ECO:0000256" key="1">
    <source>
        <dbReference type="ARBA" id="ARBA00000900"/>
    </source>
</evidence>
<dbReference type="InterPro" id="IPR003613">
    <property type="entry name" value="Ubox_domain"/>
</dbReference>
<dbReference type="CDD" id="cd01923">
    <property type="entry name" value="cyclophilin_RING"/>
    <property type="match status" value="1"/>
</dbReference>
<comment type="subcellular location">
    <subcellularLocation>
        <location evidence="4">Nucleus</location>
    </subcellularLocation>
</comment>
<feature type="region of interest" description="Disordered" evidence="12">
    <location>
        <begin position="214"/>
        <end position="262"/>
    </location>
</feature>
<feature type="compositionally biased region" description="Basic residues" evidence="12">
    <location>
        <begin position="171"/>
        <end position="181"/>
    </location>
</feature>
<keyword evidence="15" id="KW-1185">Reference proteome</keyword>
<dbReference type="PANTHER" id="PTHR45625">
    <property type="entry name" value="PEPTIDYL-PROLYL CIS-TRANS ISOMERASE-RELATED"/>
    <property type="match status" value="1"/>
</dbReference>
<feature type="region of interest" description="Disordered" evidence="12">
    <location>
        <begin position="1"/>
        <end position="29"/>
    </location>
</feature>
<dbReference type="InterPro" id="IPR044666">
    <property type="entry name" value="Cyclophilin_A-like"/>
</dbReference>
<comment type="pathway">
    <text evidence="5">Protein modification; protein ubiquitination.</text>
</comment>
<dbReference type="PROSITE" id="PS00170">
    <property type="entry name" value="CSA_PPIASE_1"/>
    <property type="match status" value="1"/>
</dbReference>
<comment type="catalytic activity">
    <reaction evidence="1">
        <text>S-ubiquitinyl-[E2 ubiquitin-conjugating enzyme]-L-cysteine + [acceptor protein]-L-lysine = [E2 ubiquitin-conjugating enzyme]-L-cysteine + N(6)-ubiquitinyl-[acceptor protein]-L-lysine.</text>
        <dbReference type="EC" id="2.3.2.27"/>
    </reaction>
</comment>
<keyword evidence="10 14" id="KW-0413">Isomerase</keyword>
<evidence type="ECO:0000256" key="4">
    <source>
        <dbReference type="ARBA" id="ARBA00004123"/>
    </source>
</evidence>
<dbReference type="Proteomes" id="UP001214603">
    <property type="component" value="Chromosome 6"/>
</dbReference>
<dbReference type="InterPro" id="IPR002130">
    <property type="entry name" value="Cyclophilin-type_PPIase_dom"/>
</dbReference>
<dbReference type="Gene3D" id="2.40.100.10">
    <property type="entry name" value="Cyclophilin-like"/>
    <property type="match status" value="1"/>
</dbReference>
<dbReference type="EC" id="5.2.1.8" evidence="14"/>
<dbReference type="SUPFAM" id="SSF50891">
    <property type="entry name" value="Cyclophilin-like"/>
    <property type="match status" value="1"/>
</dbReference>
<dbReference type="InterPro" id="IPR029000">
    <property type="entry name" value="Cyclophilin-like_dom_sf"/>
</dbReference>
<sequence length="548" mass="60775">MGHGTNDKLFVTPSEHSGVYGQHGASTGARRGDASVVVPFYMCALTHEAWKTPACLPDEGLVYERANLERFLDKYGVSPATGRPAKREEVRELHIGRNERGNLYDPVSCKELTDHSHLVAVRPTGNVFLYDTVQQLNLKPKMLRDLVDDTPFTKRDLITLQDPHDPDRRTMQKMHRTYPRRSRVDVQNGLTLASTDRADEVNMSTGSTRALLSKVRQQTAPDEAAAGAAAGDAGGSTPARAPRLSNLSTGRTAASFTSTSLTPRTKTERIAVDEEAAMFEHVASATKRPKALVRLTTNFGALDVELHVDKAPRTCYNFLMLCRTGEYNDTLFHRNIPGFMIQGGDPTGTGRGGQSIWGKPFEDELCNAGAFRHTARGVLSMANRGPNTNGSQFFFTYRATPHLDTKHTVFGRLMSDSSTAPQFRTLDALENVPSEDGTDRPLRPIRLQETRIVEDPFEEYKQQRDARFRREHMDDAQRAERDAKRRKREEDRTTWLGTRLASGGNDGAPRRSTLPAPRDEHGLAGLGAPRAAPRAAPRGRALGDFSQW</sequence>
<protein>
    <submittedName>
        <fullName evidence="14">Peptidylprolyl isomerase</fullName>
        <ecNumber evidence="14">5.2.1.8</ecNumber>
    </submittedName>
</protein>
<dbReference type="GO" id="GO:0000209">
    <property type="term" value="P:protein polyubiquitination"/>
    <property type="evidence" value="ECO:0007669"/>
    <property type="project" value="TreeGrafter"/>
</dbReference>
<dbReference type="EMBL" id="CP119939">
    <property type="protein sequence ID" value="WFD04034.1"/>
    <property type="molecule type" value="Genomic_DNA"/>
</dbReference>
<evidence type="ECO:0000313" key="14">
    <source>
        <dbReference type="EMBL" id="WFD04034.1"/>
    </source>
</evidence>
<comment type="similarity">
    <text evidence="6">Belongs to the cyclophilin-type PPIase family. PPIL2 subfamily.</text>
</comment>
<dbReference type="SMART" id="SM00504">
    <property type="entry name" value="Ubox"/>
    <property type="match status" value="1"/>
</dbReference>
<dbReference type="InterPro" id="IPR013083">
    <property type="entry name" value="Znf_RING/FYVE/PHD"/>
</dbReference>
<keyword evidence="8" id="KW-0833">Ubl conjugation pathway</keyword>
<dbReference type="PROSITE" id="PS50072">
    <property type="entry name" value="CSA_PPIASE_2"/>
    <property type="match status" value="1"/>
</dbReference>
<dbReference type="SUPFAM" id="SSF57850">
    <property type="entry name" value="RING/U-box"/>
    <property type="match status" value="1"/>
</dbReference>
<dbReference type="FunFam" id="2.40.100.10:FF:000014">
    <property type="entry name" value="Peptidyl-prolyl cis-trans isomerase cyp65"/>
    <property type="match status" value="1"/>
</dbReference>
<dbReference type="PANTHER" id="PTHR45625:SF1">
    <property type="entry name" value="RING-TYPE E3 UBIQUITIN-PROTEIN LIGASE PPIL2"/>
    <property type="match status" value="1"/>
</dbReference>
<dbReference type="GO" id="GO:0061630">
    <property type="term" value="F:ubiquitin protein ligase activity"/>
    <property type="evidence" value="ECO:0007669"/>
    <property type="project" value="UniProtKB-EC"/>
</dbReference>
<gene>
    <name evidence="14" type="primary">cyp8</name>
    <name evidence="14" type="ORF">MOBT1_002731</name>
</gene>
<feature type="compositionally biased region" description="Polar residues" evidence="12">
    <location>
        <begin position="245"/>
        <end position="262"/>
    </location>
</feature>
<dbReference type="PRINTS" id="PR00153">
    <property type="entry name" value="CSAPPISMRASE"/>
</dbReference>
<evidence type="ECO:0000256" key="7">
    <source>
        <dbReference type="ARBA" id="ARBA00022679"/>
    </source>
</evidence>
<proteinExistence type="inferred from homology"/>
<evidence type="ECO:0000256" key="8">
    <source>
        <dbReference type="ARBA" id="ARBA00022786"/>
    </source>
</evidence>
<evidence type="ECO:0000256" key="5">
    <source>
        <dbReference type="ARBA" id="ARBA00004906"/>
    </source>
</evidence>
<feature type="compositionally biased region" description="Low complexity" evidence="12">
    <location>
        <begin position="526"/>
        <end position="548"/>
    </location>
</feature>
<evidence type="ECO:0000259" key="13">
    <source>
        <dbReference type="PROSITE" id="PS50072"/>
    </source>
</evidence>
<dbReference type="GO" id="GO:0003755">
    <property type="term" value="F:peptidyl-prolyl cis-trans isomerase activity"/>
    <property type="evidence" value="ECO:0007669"/>
    <property type="project" value="UniProtKB-KW"/>
</dbReference>
<keyword evidence="9" id="KW-0697">Rotamase</keyword>
<organism evidence="14 15">
    <name type="scientific">Malassezia obtusa</name>
    <dbReference type="NCBI Taxonomy" id="76774"/>
    <lineage>
        <taxon>Eukaryota</taxon>
        <taxon>Fungi</taxon>
        <taxon>Dikarya</taxon>
        <taxon>Basidiomycota</taxon>
        <taxon>Ustilaginomycotina</taxon>
        <taxon>Malasseziomycetes</taxon>
        <taxon>Malasseziales</taxon>
        <taxon>Malasseziaceae</taxon>
        <taxon>Malassezia</taxon>
    </lineage>
</organism>
<evidence type="ECO:0000256" key="11">
    <source>
        <dbReference type="ARBA" id="ARBA00023242"/>
    </source>
</evidence>
<dbReference type="GO" id="GO:0071013">
    <property type="term" value="C:catalytic step 2 spliceosome"/>
    <property type="evidence" value="ECO:0007669"/>
    <property type="project" value="TreeGrafter"/>
</dbReference>
<dbReference type="Pfam" id="PF00160">
    <property type="entry name" value="Pro_isomerase"/>
    <property type="match status" value="1"/>
</dbReference>
<name>A0AAF0E3Z0_9BASI</name>
<feature type="region of interest" description="Disordered" evidence="12">
    <location>
        <begin position="458"/>
        <end position="548"/>
    </location>
</feature>
<feature type="compositionally biased region" description="Basic and acidic residues" evidence="12">
    <location>
        <begin position="161"/>
        <end position="170"/>
    </location>
</feature>
<keyword evidence="11" id="KW-0539">Nucleus</keyword>
<comment type="function">
    <text evidence="3">May catalyze the cis-trans isomerization of proline imidic peptide bonds in oligopeptides thereby assisting the folding of proteins. May also function as a chaperone, playing a role in intracellular transport of proteins. May also have a protein ubiquitin ligase activity acting as an E3 ubiquitin protein ligase or as a ubiquitin-ubiquitin ligase promoting elongation of ubiquitin chains on proteins.</text>
</comment>
<dbReference type="GO" id="GO:0006457">
    <property type="term" value="P:protein folding"/>
    <property type="evidence" value="ECO:0007669"/>
    <property type="project" value="InterPro"/>
</dbReference>
<dbReference type="Gene3D" id="3.30.40.10">
    <property type="entry name" value="Zinc/RING finger domain, C3HC4 (zinc finger)"/>
    <property type="match status" value="1"/>
</dbReference>